<feature type="region of interest" description="Disordered" evidence="2">
    <location>
        <begin position="57"/>
        <end position="137"/>
    </location>
</feature>
<keyword evidence="1" id="KW-0175">Coiled coil</keyword>
<proteinExistence type="predicted"/>
<evidence type="ECO:0000313" key="3">
    <source>
        <dbReference type="EMBL" id="CAB4124358.1"/>
    </source>
</evidence>
<sequence>MTVRTLAEAAAEILTKSKSSAVAEPMKTMPKNVVDLGGSTLELPQGSNIGSAAAAVVGGVTPPGTKPDASSKEGMKKLASQPADSQGNVQSSPDKEYNNVSTAGYGYMKPTVNEDEEVSEDEEVVSEEEIEEETSELTEEDYAEILEAKKALIKKKMGEMGCKEDIDALFNGEELSEEFREKVTTIFETAVIARAVAVVEEMEEEILAAAEESIEEIKAELEEQVDAYLGYMVEEWVRDNELAIETGLKAEIVEGFMSDLKNLFVEHNISIPDETVDVLESMTQELDELTDKLNEQMNANIELSRKIDESTRQSVINSVCEGLTATQAEKVKTLAEGVEFTTEGEYGKKIGIIRENYFAPEKANMVKQAERNPIALTESEEPVQTAEVSPLMSRYVNALSRTSPR</sequence>
<accession>A0A6J5KPW0</accession>
<feature type="coiled-coil region" evidence="1">
    <location>
        <begin position="279"/>
        <end position="313"/>
    </location>
</feature>
<feature type="coiled-coil region" evidence="1">
    <location>
        <begin position="192"/>
        <end position="227"/>
    </location>
</feature>
<reference evidence="3" key="1">
    <citation type="submission" date="2020-04" db="EMBL/GenBank/DDBJ databases">
        <authorList>
            <person name="Chiriac C."/>
            <person name="Salcher M."/>
            <person name="Ghai R."/>
            <person name="Kavagutti S V."/>
        </authorList>
    </citation>
    <scope>NUCLEOTIDE SEQUENCE</scope>
</reference>
<dbReference type="Pfam" id="PF25623">
    <property type="entry name" value="T4_CASP"/>
    <property type="match status" value="1"/>
</dbReference>
<name>A0A6J5KPW0_9CAUD</name>
<evidence type="ECO:0000256" key="2">
    <source>
        <dbReference type="SAM" id="MobiDB-lite"/>
    </source>
</evidence>
<dbReference type="InterPro" id="IPR057966">
    <property type="entry name" value="T4_SCAF"/>
</dbReference>
<feature type="compositionally biased region" description="Polar residues" evidence="2">
    <location>
        <begin position="82"/>
        <end position="102"/>
    </location>
</feature>
<protein>
    <submittedName>
        <fullName evidence="3">Prohead core protein</fullName>
    </submittedName>
</protein>
<gene>
    <name evidence="3" type="ORF">UFOVP49_196</name>
</gene>
<organism evidence="3">
    <name type="scientific">uncultured Caudovirales phage</name>
    <dbReference type="NCBI Taxonomy" id="2100421"/>
    <lineage>
        <taxon>Viruses</taxon>
        <taxon>Duplodnaviria</taxon>
        <taxon>Heunggongvirae</taxon>
        <taxon>Uroviricota</taxon>
        <taxon>Caudoviricetes</taxon>
        <taxon>Peduoviridae</taxon>
        <taxon>Maltschvirus</taxon>
        <taxon>Maltschvirus maltsch</taxon>
    </lineage>
</organism>
<feature type="compositionally biased region" description="Acidic residues" evidence="2">
    <location>
        <begin position="113"/>
        <end position="137"/>
    </location>
</feature>
<dbReference type="EMBL" id="LR796178">
    <property type="protein sequence ID" value="CAB4124358.1"/>
    <property type="molecule type" value="Genomic_DNA"/>
</dbReference>
<evidence type="ECO:0000256" key="1">
    <source>
        <dbReference type="SAM" id="Coils"/>
    </source>
</evidence>